<feature type="chain" id="PRO_5045183351" evidence="1">
    <location>
        <begin position="25"/>
        <end position="478"/>
    </location>
</feature>
<accession>A0ABW5VRG7</accession>
<feature type="domain" description="DUF4232" evidence="2">
    <location>
        <begin position="332"/>
        <end position="467"/>
    </location>
</feature>
<evidence type="ECO:0000313" key="3">
    <source>
        <dbReference type="EMBL" id="MFD2793671.1"/>
    </source>
</evidence>
<dbReference type="Pfam" id="PF14016">
    <property type="entry name" value="DUF4232"/>
    <property type="match status" value="1"/>
</dbReference>
<protein>
    <submittedName>
        <fullName evidence="3">DUF4232 domain-containing protein</fullName>
    </submittedName>
</protein>
<evidence type="ECO:0000256" key="1">
    <source>
        <dbReference type="SAM" id="SignalP"/>
    </source>
</evidence>
<organism evidence="3 4">
    <name type="scientific">Promicromonospora vindobonensis</name>
    <dbReference type="NCBI Taxonomy" id="195748"/>
    <lineage>
        <taxon>Bacteria</taxon>
        <taxon>Bacillati</taxon>
        <taxon>Actinomycetota</taxon>
        <taxon>Actinomycetes</taxon>
        <taxon>Micrococcales</taxon>
        <taxon>Promicromonosporaceae</taxon>
        <taxon>Promicromonospora</taxon>
    </lineage>
</organism>
<sequence length="478" mass="49125">MQQLPRSFALAAALVLALAGCTPAGERVPEGIESAADSVRGLHGVVDIEVTRTPNTAIEPVPGNFGQSEEAVPSNLDAKVRLGQSLSPAAARTAAGEAQRLLAAAAGRIHPSENITVSTELVAGPEGPERSDVSSAWLSIRLSPDAPADVVAEAAEYGYELREVGATSVHFSLGADPAGPLDVHAGVLASSPDDLVALARKAAELGHGAGLEAPGVRYESGTQVPDLSAVRLVVAAAGRPDVRNAAYVAGQQLTVQSDAAQGAQSLADLRRWLEAQPHTTADRPLAYTVQDAEYLETTGWVSGVMPAAYAPHTLPLPSGTKAWPDDAAAPSCTDDELRIAWAGSDAATGHRYGRLAAHNVSDHACALDAVPEVLPLNATGAGQDDVSTEPYRPGVVPGRLVIPTGEAASAAVEWDAMSTVNDPDLTTALRVVAQPGATAVELPVSGRPETPGGLDVLDGVVLQVSPWVQALEGYAPLR</sequence>
<gene>
    <name evidence="3" type="ORF">ACFS27_08925</name>
</gene>
<proteinExistence type="predicted"/>
<dbReference type="EMBL" id="JBHUOG010000001">
    <property type="protein sequence ID" value="MFD2793671.1"/>
    <property type="molecule type" value="Genomic_DNA"/>
</dbReference>
<name>A0ABW5VRG7_9MICO</name>
<comment type="caution">
    <text evidence="3">The sequence shown here is derived from an EMBL/GenBank/DDBJ whole genome shotgun (WGS) entry which is preliminary data.</text>
</comment>
<feature type="signal peptide" evidence="1">
    <location>
        <begin position="1"/>
        <end position="24"/>
    </location>
</feature>
<reference evidence="4" key="1">
    <citation type="journal article" date="2019" name="Int. J. Syst. Evol. Microbiol.">
        <title>The Global Catalogue of Microorganisms (GCM) 10K type strain sequencing project: providing services to taxonomists for standard genome sequencing and annotation.</title>
        <authorList>
            <consortium name="The Broad Institute Genomics Platform"/>
            <consortium name="The Broad Institute Genome Sequencing Center for Infectious Disease"/>
            <person name="Wu L."/>
            <person name="Ma J."/>
        </authorList>
    </citation>
    <scope>NUCLEOTIDE SEQUENCE [LARGE SCALE GENOMIC DNA]</scope>
    <source>
        <strain evidence="4">CCM 7044</strain>
    </source>
</reference>
<dbReference type="Proteomes" id="UP001597479">
    <property type="component" value="Unassembled WGS sequence"/>
</dbReference>
<evidence type="ECO:0000313" key="4">
    <source>
        <dbReference type="Proteomes" id="UP001597479"/>
    </source>
</evidence>
<dbReference type="InterPro" id="IPR025326">
    <property type="entry name" value="DUF4232"/>
</dbReference>
<dbReference type="PROSITE" id="PS51257">
    <property type="entry name" value="PROKAR_LIPOPROTEIN"/>
    <property type="match status" value="1"/>
</dbReference>
<evidence type="ECO:0000259" key="2">
    <source>
        <dbReference type="Pfam" id="PF14016"/>
    </source>
</evidence>
<keyword evidence="1" id="KW-0732">Signal</keyword>
<keyword evidence="4" id="KW-1185">Reference proteome</keyword>
<dbReference type="RefSeq" id="WP_377182063.1">
    <property type="nucleotide sequence ID" value="NZ_JBHUOG010000001.1"/>
</dbReference>